<reference evidence="2 3" key="1">
    <citation type="submission" date="2018-08" db="EMBL/GenBank/DDBJ databases">
        <title>Draft genome of the lignicolous fungus Coniochaeta pulveracea.</title>
        <authorList>
            <person name="Borstlap C.J."/>
            <person name="De Witt R.N."/>
            <person name="Botha A."/>
            <person name="Volschenk H."/>
        </authorList>
    </citation>
    <scope>NUCLEOTIDE SEQUENCE [LARGE SCALE GENOMIC DNA]</scope>
    <source>
        <strain evidence="2 3">CAB683</strain>
    </source>
</reference>
<evidence type="ECO:0000313" key="2">
    <source>
        <dbReference type="EMBL" id="RKU45791.1"/>
    </source>
</evidence>
<proteinExistence type="predicted"/>
<keyword evidence="3" id="KW-1185">Reference proteome</keyword>
<feature type="compositionally biased region" description="Low complexity" evidence="1">
    <location>
        <begin position="368"/>
        <end position="387"/>
    </location>
</feature>
<evidence type="ECO:0000256" key="1">
    <source>
        <dbReference type="SAM" id="MobiDB-lite"/>
    </source>
</evidence>
<feature type="region of interest" description="Disordered" evidence="1">
    <location>
        <begin position="108"/>
        <end position="161"/>
    </location>
</feature>
<dbReference type="STRING" id="177199.A0A420YD20"/>
<evidence type="ECO:0000313" key="3">
    <source>
        <dbReference type="Proteomes" id="UP000275385"/>
    </source>
</evidence>
<feature type="region of interest" description="Disordered" evidence="1">
    <location>
        <begin position="355"/>
        <end position="387"/>
    </location>
</feature>
<dbReference type="EMBL" id="QVQW01000018">
    <property type="protein sequence ID" value="RKU45791.1"/>
    <property type="molecule type" value="Genomic_DNA"/>
</dbReference>
<name>A0A420YD20_9PEZI</name>
<gene>
    <name evidence="2" type="ORF">DL546_004154</name>
</gene>
<protein>
    <submittedName>
        <fullName evidence="2">Uncharacterized protein</fullName>
    </submittedName>
</protein>
<dbReference type="Proteomes" id="UP000275385">
    <property type="component" value="Unassembled WGS sequence"/>
</dbReference>
<dbReference type="AlphaFoldDB" id="A0A420YD20"/>
<comment type="caution">
    <text evidence="2">The sequence shown here is derived from an EMBL/GenBank/DDBJ whole genome shotgun (WGS) entry which is preliminary data.</text>
</comment>
<sequence length="387" mass="42501">MPFPLASPAGVIAVAVAVTAAIAIYESPEVRRVAEDVRRRIAIALHSLGDNLDPNQQQTAREPLFNRPEDAEGFLQSRGEAGIDADEETRRRQREELMYWNAIRESKKEEERRQAMRDSSQGSTFDDFLERDATGDRGTYVINTGTDGRDEQQQGLRRRGVEGVRGLSSAVYANPFADEYGVDDYNDEPASSLHPLTPGRDEEVMSDIYNATEPDRATMSQTLSRQSPEQRPDVIFDASDDADMTESFKSLSVTEDSQRQENLADDNMVASQDHRDEAYASIQAWAQNSSNPSFYSPLPVTPVAPRSEVDESDTEIVSHGMLTPTYSASIAGSGVDVANDVVSQTGDEGRVYNVMSDDESEGMATPTGSWSEVGSVVSSQESSSNHH</sequence>
<accession>A0A420YD20</accession>
<dbReference type="OrthoDB" id="3926760at2759"/>
<organism evidence="2 3">
    <name type="scientific">Coniochaeta pulveracea</name>
    <dbReference type="NCBI Taxonomy" id="177199"/>
    <lineage>
        <taxon>Eukaryota</taxon>
        <taxon>Fungi</taxon>
        <taxon>Dikarya</taxon>
        <taxon>Ascomycota</taxon>
        <taxon>Pezizomycotina</taxon>
        <taxon>Sordariomycetes</taxon>
        <taxon>Sordariomycetidae</taxon>
        <taxon>Coniochaetales</taxon>
        <taxon>Coniochaetaceae</taxon>
        <taxon>Coniochaeta</taxon>
    </lineage>
</organism>